<gene>
    <name evidence="2" type="ORF">MGAL_10B091269</name>
</gene>
<evidence type="ECO:0000313" key="3">
    <source>
        <dbReference type="Proteomes" id="UP000596742"/>
    </source>
</evidence>
<organism evidence="2 3">
    <name type="scientific">Mytilus galloprovincialis</name>
    <name type="common">Mediterranean mussel</name>
    <dbReference type="NCBI Taxonomy" id="29158"/>
    <lineage>
        <taxon>Eukaryota</taxon>
        <taxon>Metazoa</taxon>
        <taxon>Spiralia</taxon>
        <taxon>Lophotrochozoa</taxon>
        <taxon>Mollusca</taxon>
        <taxon>Bivalvia</taxon>
        <taxon>Autobranchia</taxon>
        <taxon>Pteriomorphia</taxon>
        <taxon>Mytilida</taxon>
        <taxon>Mytiloidea</taxon>
        <taxon>Mytilidae</taxon>
        <taxon>Mytilinae</taxon>
        <taxon>Mytilus</taxon>
    </lineage>
</organism>
<dbReference type="Proteomes" id="UP000596742">
    <property type="component" value="Unassembled WGS sequence"/>
</dbReference>
<protein>
    <submittedName>
        <fullName evidence="2">Uncharacterized protein</fullName>
    </submittedName>
</protein>
<dbReference type="EMBL" id="UYJE01004518">
    <property type="protein sequence ID" value="VDI28736.1"/>
    <property type="molecule type" value="Genomic_DNA"/>
</dbReference>
<evidence type="ECO:0000256" key="1">
    <source>
        <dbReference type="SAM" id="MobiDB-lite"/>
    </source>
</evidence>
<feature type="compositionally biased region" description="Basic and acidic residues" evidence="1">
    <location>
        <begin position="51"/>
        <end position="95"/>
    </location>
</feature>
<sequence>MRVFAIRNFLKLGENANCLVKWNAFDEKANNLTINDEMVHGEEEKVENDEKETSQKEKGIQKDDSAADSKSKQKNDVDREKIKHDGKETKKSEKR</sequence>
<proteinExistence type="predicted"/>
<accession>A0A8B6E469</accession>
<comment type="caution">
    <text evidence="2">The sequence shown here is derived from an EMBL/GenBank/DDBJ whole genome shotgun (WGS) entry which is preliminary data.</text>
</comment>
<feature type="region of interest" description="Disordered" evidence="1">
    <location>
        <begin position="36"/>
        <end position="95"/>
    </location>
</feature>
<keyword evidence="3" id="KW-1185">Reference proteome</keyword>
<dbReference type="AlphaFoldDB" id="A0A8B6E469"/>
<evidence type="ECO:0000313" key="2">
    <source>
        <dbReference type="EMBL" id="VDI28736.1"/>
    </source>
</evidence>
<reference evidence="2" key="1">
    <citation type="submission" date="2018-11" db="EMBL/GenBank/DDBJ databases">
        <authorList>
            <person name="Alioto T."/>
            <person name="Alioto T."/>
        </authorList>
    </citation>
    <scope>NUCLEOTIDE SEQUENCE</scope>
</reference>
<name>A0A8B6E469_MYTGA</name>